<comment type="caution">
    <text evidence="1">The sequence shown here is derived from an EMBL/GenBank/DDBJ whole genome shotgun (WGS) entry which is preliminary data.</text>
</comment>
<gene>
    <name evidence="1" type="ORF">L3Q82_006708</name>
</gene>
<evidence type="ECO:0000313" key="1">
    <source>
        <dbReference type="EMBL" id="KAI3372064.1"/>
    </source>
</evidence>
<proteinExistence type="predicted"/>
<dbReference type="EMBL" id="CM041535">
    <property type="protein sequence ID" value="KAI3372064.1"/>
    <property type="molecule type" value="Genomic_DNA"/>
</dbReference>
<evidence type="ECO:0000313" key="2">
    <source>
        <dbReference type="Proteomes" id="UP000831701"/>
    </source>
</evidence>
<organism evidence="1 2">
    <name type="scientific">Scortum barcoo</name>
    <name type="common">barcoo grunter</name>
    <dbReference type="NCBI Taxonomy" id="214431"/>
    <lineage>
        <taxon>Eukaryota</taxon>
        <taxon>Metazoa</taxon>
        <taxon>Chordata</taxon>
        <taxon>Craniata</taxon>
        <taxon>Vertebrata</taxon>
        <taxon>Euteleostomi</taxon>
        <taxon>Actinopterygii</taxon>
        <taxon>Neopterygii</taxon>
        <taxon>Teleostei</taxon>
        <taxon>Neoteleostei</taxon>
        <taxon>Acanthomorphata</taxon>
        <taxon>Eupercaria</taxon>
        <taxon>Centrarchiformes</taxon>
        <taxon>Terapontoidei</taxon>
        <taxon>Terapontidae</taxon>
        <taxon>Scortum</taxon>
    </lineage>
</organism>
<protein>
    <submittedName>
        <fullName evidence="1">Uncharacterized protein</fullName>
    </submittedName>
</protein>
<sequence length="614" mass="67401">MRIHPTFHVSQLKPVVTSPLSPSADPPPPTRLIDDHPAYTVQRLLDVRRRGRGLQYLVDWEGYGPKECSWVPCRLILDPEMNLPLTSPAAAPRPPPGPIAADSQPCLPGAAACVSSAPAALPVRRASAAPHQGLVSSALESTSTWWLRVQRGVMSWTCRHCCFSGVNLVLPNCMGSSGPGGVVEPIVGNIWGLECSDDDEGAVTTSVYQEEEEVTPGHSSPHLASPAHLTPISHSSHRHLYWIKGGVFIHFLPYCLCHHHRNQPLVPLSDCSSSSSSRHSVATRAGIPIEVLEKPCNVLAVDGRVLARDFPGWRPTTHIWIGASDATKPVYCLPCLPQRSRLARVAALRQRTCLASLRDLKEVFNKDKATTPKAMEKYIRESLPAGLLQPLPVPSRPWSHIALDFVTGLPSSTNNTTSLTIVDRFSKASRFVALPKLPSARETADLLTVLVVPLHGIPQDIVSGPQFISYVWREFCRWLGATRSRSPDASSDVMPWPISGLPKSADVTFFGSTQKRNGNGITNRESSPRPTNPSSWSTYHPWVEYSHNTLTSSTTVDSPFEASLCYQWPLFPSQEEELSVPSVQHHLQCCQAVWQQTRTVDGRQETISGPSIFH</sequence>
<accession>A0ACB8WW78</accession>
<name>A0ACB8WW78_9TELE</name>
<keyword evidence="2" id="KW-1185">Reference proteome</keyword>
<dbReference type="Proteomes" id="UP000831701">
    <property type="component" value="Chromosome 5"/>
</dbReference>
<reference evidence="1" key="1">
    <citation type="submission" date="2022-04" db="EMBL/GenBank/DDBJ databases">
        <title>Jade perch genome.</title>
        <authorList>
            <person name="Chao B."/>
        </authorList>
    </citation>
    <scope>NUCLEOTIDE SEQUENCE</scope>
    <source>
        <strain evidence="1">CB-2022</strain>
    </source>
</reference>